<dbReference type="Gene3D" id="2.115.10.20">
    <property type="entry name" value="Glycosyl hydrolase domain, family 43"/>
    <property type="match status" value="1"/>
</dbReference>
<dbReference type="AlphaFoldDB" id="A0A1W1IHR7"/>
<proteinExistence type="inferred from homology"/>
<dbReference type="InterPro" id="IPR013320">
    <property type="entry name" value="ConA-like_dom_sf"/>
</dbReference>
<dbReference type="SUPFAM" id="SSF49899">
    <property type="entry name" value="Concanavalin A-like lectins/glucanases"/>
    <property type="match status" value="1"/>
</dbReference>
<feature type="region of interest" description="Disordered" evidence="6">
    <location>
        <begin position="601"/>
        <end position="624"/>
    </location>
</feature>
<evidence type="ECO:0000256" key="6">
    <source>
        <dbReference type="SAM" id="MobiDB-lite"/>
    </source>
</evidence>
<dbReference type="InterPro" id="IPR041542">
    <property type="entry name" value="GH43_C2"/>
</dbReference>
<organism evidence="8 9">
    <name type="scientific">Trichococcus pasteurii</name>
    <dbReference type="NCBI Taxonomy" id="43064"/>
    <lineage>
        <taxon>Bacteria</taxon>
        <taxon>Bacillati</taxon>
        <taxon>Bacillota</taxon>
        <taxon>Bacilli</taxon>
        <taxon>Lactobacillales</taxon>
        <taxon>Carnobacteriaceae</taxon>
        <taxon>Trichococcus</taxon>
    </lineage>
</organism>
<name>A0A1W1IHR7_9LACT</name>
<feature type="domain" description="Beta-xylosidase C-terminal Concanavalin A-like" evidence="7">
    <location>
        <begin position="327"/>
        <end position="546"/>
    </location>
</feature>
<dbReference type="CDD" id="cd18617">
    <property type="entry name" value="GH43_XynB-like"/>
    <property type="match status" value="1"/>
</dbReference>
<dbReference type="InterPro" id="IPR023296">
    <property type="entry name" value="Glyco_hydro_beta-prop_sf"/>
</dbReference>
<feature type="active site" description="Proton acceptor" evidence="4">
    <location>
        <position position="13"/>
    </location>
</feature>
<evidence type="ECO:0000259" key="7">
    <source>
        <dbReference type="Pfam" id="PF17851"/>
    </source>
</evidence>
<dbReference type="RefSeq" id="WP_245830733.1">
    <property type="nucleotide sequence ID" value="NZ_FONM01000008.1"/>
</dbReference>
<dbReference type="STRING" id="43064.SAMN04488086_10822"/>
<protein>
    <recommendedName>
        <fullName evidence="7">Beta-xylosidase C-terminal Concanavalin A-like domain-containing protein</fullName>
    </recommendedName>
</protein>
<keyword evidence="3" id="KW-0326">Glycosidase</keyword>
<evidence type="ECO:0000313" key="9">
    <source>
        <dbReference type="Proteomes" id="UP000195985"/>
    </source>
</evidence>
<accession>A0A1W1IHR7</accession>
<feature type="site" description="Important for catalytic activity, responsible for pKa modulation of the active site Glu and correct orientation of both the proton donor and substrate" evidence="5">
    <location>
        <position position="121"/>
    </location>
</feature>
<evidence type="ECO:0000256" key="3">
    <source>
        <dbReference type="ARBA" id="ARBA00023295"/>
    </source>
</evidence>
<feature type="compositionally biased region" description="Basic and acidic residues" evidence="6">
    <location>
        <begin position="602"/>
        <end position="624"/>
    </location>
</feature>
<dbReference type="GO" id="GO:0005975">
    <property type="term" value="P:carbohydrate metabolic process"/>
    <property type="evidence" value="ECO:0007669"/>
    <property type="project" value="InterPro"/>
</dbReference>
<dbReference type="Pfam" id="PF04616">
    <property type="entry name" value="Glyco_hydro_43"/>
    <property type="match status" value="1"/>
</dbReference>
<dbReference type="GO" id="GO:0004553">
    <property type="term" value="F:hydrolase activity, hydrolyzing O-glycosyl compounds"/>
    <property type="evidence" value="ECO:0007669"/>
    <property type="project" value="InterPro"/>
</dbReference>
<sequence>MIQNPILPGFYPDPSICRVGDDFYLVTSSFSYFPGVPIFHSKDLEQWVQIGHVLDRPEQLPLTHEMISAGIFAPTIRHHEGTFYMITTNMSMGVVNFVVTATDPAGPWSDMHIIKGADGIDPSLFWDEDGKCYYTGTTRFDDEAGSRQGIWCSEIDLETFELIGERHIIGTGAQINAEAPEGPHLYKKDGYYYLMIAEGGTEHFHAVTISRSESIFGEYENHQGNPILTHRHLGTGYPVWNVGHGDLVELKNGDWYMVCLGSRLSEGQHKLLGRETFLVPVVWEDGWPVVSKGTGKVEWTYPSPGLPNWQPAGRAVNDFKAPVVEYFENELGFDWNFLGTPREEFAKVEAGRLRLKLLKNALVPWEFDNTDGSVFSRISKIGKTKENVSFVGRRQQHLDFQATVTIHFSPEENEAAGIIILQNDANQLRLEITEGQEGNPVVRCMRVVSHYDQAGIQHFTEAQLGEVLAAPNQSDLVLQVKGNGSRYNFSAGLSADKMESVADEVDGSFLGSETAGGFVGTYIGLFASGNGQAKEKYAAFDTFIYEASNWKEKPSNDGCADTKNRSLDRRNDFGGKNRAAAAMRAISGGCLRGQLRGTAGYDVRRSDQSGRIRKADEHGRKRLP</sequence>
<evidence type="ECO:0000256" key="5">
    <source>
        <dbReference type="PIRSR" id="PIRSR606710-2"/>
    </source>
</evidence>
<comment type="similarity">
    <text evidence="1">Belongs to the glycosyl hydrolase 43 family.</text>
</comment>
<reference evidence="9" key="1">
    <citation type="submission" date="2016-04" db="EMBL/GenBank/DDBJ databases">
        <authorList>
            <person name="Strepis N."/>
        </authorList>
    </citation>
    <scope>NUCLEOTIDE SEQUENCE [LARGE SCALE GENOMIC DNA]</scope>
</reference>
<dbReference type="InterPro" id="IPR051795">
    <property type="entry name" value="Glycosyl_Hydrlase_43"/>
</dbReference>
<dbReference type="Pfam" id="PF17851">
    <property type="entry name" value="GH43_C2"/>
    <property type="match status" value="1"/>
</dbReference>
<evidence type="ECO:0000256" key="4">
    <source>
        <dbReference type="PIRSR" id="PIRSR606710-1"/>
    </source>
</evidence>
<dbReference type="Proteomes" id="UP000195985">
    <property type="component" value="Unassembled WGS sequence"/>
</dbReference>
<keyword evidence="9" id="KW-1185">Reference proteome</keyword>
<dbReference type="SUPFAM" id="SSF75005">
    <property type="entry name" value="Arabinanase/levansucrase/invertase"/>
    <property type="match status" value="1"/>
</dbReference>
<dbReference type="InterPro" id="IPR006710">
    <property type="entry name" value="Glyco_hydro_43"/>
</dbReference>
<feature type="active site" description="Proton donor" evidence="4">
    <location>
        <position position="181"/>
    </location>
</feature>
<dbReference type="EMBL" id="FWEY01000007">
    <property type="protein sequence ID" value="SLM52506.1"/>
    <property type="molecule type" value="Genomic_DNA"/>
</dbReference>
<dbReference type="PANTHER" id="PTHR42812:SF12">
    <property type="entry name" value="BETA-XYLOSIDASE-RELATED"/>
    <property type="match status" value="1"/>
</dbReference>
<dbReference type="PANTHER" id="PTHR42812">
    <property type="entry name" value="BETA-XYLOSIDASE"/>
    <property type="match status" value="1"/>
</dbReference>
<gene>
    <name evidence="8" type="ORF">TPAS_2200</name>
</gene>
<evidence type="ECO:0000256" key="1">
    <source>
        <dbReference type="ARBA" id="ARBA00009865"/>
    </source>
</evidence>
<dbReference type="Gene3D" id="2.60.120.200">
    <property type="match status" value="1"/>
</dbReference>
<evidence type="ECO:0000313" key="8">
    <source>
        <dbReference type="EMBL" id="SLM52506.1"/>
    </source>
</evidence>
<keyword evidence="2" id="KW-0378">Hydrolase</keyword>
<evidence type="ECO:0000256" key="2">
    <source>
        <dbReference type="ARBA" id="ARBA00022801"/>
    </source>
</evidence>